<dbReference type="EMBL" id="HBJA01077954">
    <property type="protein sequence ID" value="CAE0816168.1"/>
    <property type="molecule type" value="Transcribed_RNA"/>
</dbReference>
<reference evidence="1" key="1">
    <citation type="submission" date="2021-01" db="EMBL/GenBank/DDBJ databases">
        <authorList>
            <person name="Corre E."/>
            <person name="Pelletier E."/>
            <person name="Niang G."/>
            <person name="Scheremetjew M."/>
            <person name="Finn R."/>
            <person name="Kale V."/>
            <person name="Holt S."/>
            <person name="Cochrane G."/>
            <person name="Meng A."/>
            <person name="Brown T."/>
            <person name="Cohen L."/>
        </authorList>
    </citation>
    <scope>NUCLEOTIDE SEQUENCE</scope>
    <source>
        <strain evidence="1">CCMP1594</strain>
    </source>
</reference>
<dbReference type="AlphaFoldDB" id="A0A7S4FV31"/>
<evidence type="ECO:0000313" key="1">
    <source>
        <dbReference type="EMBL" id="CAE0816168.1"/>
    </source>
</evidence>
<organism evidence="1">
    <name type="scientific">Eutreptiella gymnastica</name>
    <dbReference type="NCBI Taxonomy" id="73025"/>
    <lineage>
        <taxon>Eukaryota</taxon>
        <taxon>Discoba</taxon>
        <taxon>Euglenozoa</taxon>
        <taxon>Euglenida</taxon>
        <taxon>Spirocuta</taxon>
        <taxon>Euglenophyceae</taxon>
        <taxon>Eutreptiales</taxon>
        <taxon>Eutreptiaceae</taxon>
        <taxon>Eutreptiella</taxon>
    </lineage>
</organism>
<gene>
    <name evidence="1" type="ORF">EGYM00163_LOCUS27327</name>
</gene>
<sequence length="144" mass="15248">MGETGQGRGHGGLGGEFAGWRVLEAAGGGHFRGRMGPGGGQGMVVRRGLGAVAGRRAALGNTTQLCAMLEPHLLTRRYTAEHQIRNTDYQIAPQPPGQTLPPQAQRCLEAQEFKRRKNGNFMGPRGGFACQDALSVPATLTVDP</sequence>
<accession>A0A7S4FV31</accession>
<name>A0A7S4FV31_9EUGL</name>
<protein>
    <submittedName>
        <fullName evidence="1">Uncharacterized protein</fullName>
    </submittedName>
</protein>
<proteinExistence type="predicted"/>